<dbReference type="PANTHER" id="PTHR21319:SF0">
    <property type="entry name" value="AND RING FINGER DOMAIN PROTEIN, PUTATIVE (AFU_ORTHOLOGUE AFUA_1G08900)-RELATED"/>
    <property type="match status" value="1"/>
</dbReference>
<feature type="region of interest" description="Disordered" evidence="1">
    <location>
        <begin position="517"/>
        <end position="573"/>
    </location>
</feature>
<feature type="region of interest" description="Disordered" evidence="1">
    <location>
        <begin position="44"/>
        <end position="143"/>
    </location>
</feature>
<dbReference type="EMBL" id="NAJN01000141">
    <property type="protein sequence ID" value="TKA78472.1"/>
    <property type="molecule type" value="Genomic_DNA"/>
</dbReference>
<dbReference type="GO" id="GO:0006511">
    <property type="term" value="P:ubiquitin-dependent protein catabolic process"/>
    <property type="evidence" value="ECO:0007669"/>
    <property type="project" value="TreeGrafter"/>
</dbReference>
<dbReference type="PANTHER" id="PTHR21319">
    <property type="entry name" value="RING FINGER AND CHY ZINC FINGER DOMAIN-CONTAINING PROTEIN 1"/>
    <property type="match status" value="1"/>
</dbReference>
<feature type="compositionally biased region" description="Basic and acidic residues" evidence="1">
    <location>
        <begin position="469"/>
        <end position="480"/>
    </location>
</feature>
<organism evidence="3 4">
    <name type="scientific">Cryomyces minteri</name>
    <dbReference type="NCBI Taxonomy" id="331657"/>
    <lineage>
        <taxon>Eukaryota</taxon>
        <taxon>Fungi</taxon>
        <taxon>Dikarya</taxon>
        <taxon>Ascomycota</taxon>
        <taxon>Pezizomycotina</taxon>
        <taxon>Dothideomycetes</taxon>
        <taxon>Dothideomycetes incertae sedis</taxon>
        <taxon>Cryomyces</taxon>
    </lineage>
</organism>
<evidence type="ECO:0000313" key="4">
    <source>
        <dbReference type="Proteomes" id="UP000308768"/>
    </source>
</evidence>
<dbReference type="GO" id="GO:0005634">
    <property type="term" value="C:nucleus"/>
    <property type="evidence" value="ECO:0007669"/>
    <property type="project" value="TreeGrafter"/>
</dbReference>
<feature type="compositionally biased region" description="Acidic residues" evidence="1">
    <location>
        <begin position="527"/>
        <end position="566"/>
    </location>
</feature>
<evidence type="ECO:0000259" key="2">
    <source>
        <dbReference type="Pfam" id="PF14599"/>
    </source>
</evidence>
<comment type="caution">
    <text evidence="3">The sequence shown here is derived from an EMBL/GenBank/DDBJ whole genome shotgun (WGS) entry which is preliminary data.</text>
</comment>
<dbReference type="OrthoDB" id="411372at2759"/>
<gene>
    <name evidence="3" type="ORF">B0A49_03849</name>
</gene>
<feature type="compositionally biased region" description="Low complexity" evidence="1">
    <location>
        <begin position="247"/>
        <end position="257"/>
    </location>
</feature>
<feature type="compositionally biased region" description="Polar residues" evidence="1">
    <location>
        <begin position="171"/>
        <end position="182"/>
    </location>
</feature>
<feature type="domain" description="RCHY1 zinc-ribbon" evidence="2">
    <location>
        <begin position="346"/>
        <end position="404"/>
    </location>
</feature>
<dbReference type="Pfam" id="PF14599">
    <property type="entry name" value="zinc_ribbon_6"/>
    <property type="match status" value="1"/>
</dbReference>
<feature type="region of interest" description="Disordered" evidence="1">
    <location>
        <begin position="158"/>
        <end position="200"/>
    </location>
</feature>
<dbReference type="Gene3D" id="2.20.28.10">
    <property type="match status" value="1"/>
</dbReference>
<feature type="region of interest" description="Disordered" evidence="1">
    <location>
        <begin position="20"/>
        <end position="39"/>
    </location>
</feature>
<feature type="region of interest" description="Disordered" evidence="1">
    <location>
        <begin position="462"/>
        <end position="481"/>
    </location>
</feature>
<evidence type="ECO:0000256" key="1">
    <source>
        <dbReference type="SAM" id="MobiDB-lite"/>
    </source>
</evidence>
<proteinExistence type="predicted"/>
<dbReference type="AlphaFoldDB" id="A0A4U0XMD4"/>
<feature type="region of interest" description="Disordered" evidence="1">
    <location>
        <begin position="245"/>
        <end position="324"/>
    </location>
</feature>
<feature type="compositionally biased region" description="Basic and acidic residues" evidence="1">
    <location>
        <begin position="99"/>
        <end position="108"/>
    </location>
</feature>
<sequence>MSGLISSFLIEPVVRQARRFSASRTNSDTATPADGRLSHVRAGVRSRGADAASIATAPVVDPSNDAGSNEGDGDIPRTERVYHHSIDTSTVAEEEEDESSHNNADRRHAPPFTESPAPHDESSTSFPDLAPEDEMSENPLYGIPGRFRSLDTLGSAASARGSVSSQDVRSHSTSTGTPRSTGETGGGYNTALMSGSLPEDDGMRMLRHQIHIIRQTGGSNEEMARMMHELMTKEYHASQAHILRATSPSSPSNSNLLHTPASTLSGTEAEMQSSSPSSVSSLLDPETQYNLTPQDRAPTYCPKPPRDPSTASPISSSSDEEEPSLGCAHYKRNVKIQCFDCHKCAVNMELQWRKLDQAIETQPMPEQYAETKAFVRCNDCGGKGWTRYHWLGNKCTTCDSYNTNEIKLSGPNGQIAPEPAPAVVADRQAIIGLAPNNTERVESAIDPTSPPRRPVQRTTGSYFLTADDDAQRPVTAEESRPSLPYQIFQRVSRSLSPMRYYLERLDTENDAVMADVGHVEGRRKEDGNDDADDWEDDDGESEDSDESMDDEDYAGDAEEGDEEMDGMEIFGHR</sequence>
<reference evidence="3 4" key="1">
    <citation type="submission" date="2017-03" db="EMBL/GenBank/DDBJ databases">
        <title>Genomes of endolithic fungi from Antarctica.</title>
        <authorList>
            <person name="Coleine C."/>
            <person name="Masonjones S."/>
            <person name="Stajich J.E."/>
        </authorList>
    </citation>
    <scope>NUCLEOTIDE SEQUENCE [LARGE SCALE GENOMIC DNA]</scope>
    <source>
        <strain evidence="3 4">CCFEE 5187</strain>
    </source>
</reference>
<dbReference type="GO" id="GO:0016567">
    <property type="term" value="P:protein ubiquitination"/>
    <property type="evidence" value="ECO:0007669"/>
    <property type="project" value="TreeGrafter"/>
</dbReference>
<keyword evidence="4" id="KW-1185">Reference proteome</keyword>
<feature type="compositionally biased region" description="Basic and acidic residues" evidence="1">
    <location>
        <begin position="517"/>
        <end position="526"/>
    </location>
</feature>
<accession>A0A4U0XMD4</accession>
<feature type="compositionally biased region" description="Basic and acidic residues" evidence="1">
    <location>
        <begin position="74"/>
        <end position="86"/>
    </location>
</feature>
<dbReference type="STRING" id="331657.A0A4U0XMD4"/>
<protein>
    <recommendedName>
        <fullName evidence="2">RCHY1 zinc-ribbon domain-containing protein</fullName>
    </recommendedName>
</protein>
<dbReference type="InterPro" id="IPR039512">
    <property type="entry name" value="RCHY1_zinc-ribbon"/>
</dbReference>
<feature type="compositionally biased region" description="Polar residues" evidence="1">
    <location>
        <begin position="260"/>
        <end position="272"/>
    </location>
</feature>
<feature type="compositionally biased region" description="Low complexity" evidence="1">
    <location>
        <begin position="308"/>
        <end position="317"/>
    </location>
</feature>
<dbReference type="Proteomes" id="UP000308768">
    <property type="component" value="Unassembled WGS sequence"/>
</dbReference>
<dbReference type="GO" id="GO:0061630">
    <property type="term" value="F:ubiquitin protein ligase activity"/>
    <property type="evidence" value="ECO:0007669"/>
    <property type="project" value="TreeGrafter"/>
</dbReference>
<evidence type="ECO:0000313" key="3">
    <source>
        <dbReference type="EMBL" id="TKA78472.1"/>
    </source>
</evidence>
<name>A0A4U0XMD4_9PEZI</name>